<evidence type="ECO:0000313" key="2">
    <source>
        <dbReference type="Proteomes" id="UP001208656"/>
    </source>
</evidence>
<accession>A0ABT2WFZ0</accession>
<proteinExistence type="predicted"/>
<comment type="caution">
    <text evidence="1">The sequence shown here is derived from an EMBL/GenBank/DDBJ whole genome shotgun (WGS) entry which is preliminary data.</text>
</comment>
<gene>
    <name evidence="1" type="ORF">OEV82_09055</name>
</gene>
<keyword evidence="2" id="KW-1185">Reference proteome</keyword>
<name>A0ABT2WFZ0_9BACI</name>
<evidence type="ECO:0000313" key="1">
    <source>
        <dbReference type="EMBL" id="MCU9594603.1"/>
    </source>
</evidence>
<dbReference type="Proteomes" id="UP001208656">
    <property type="component" value="Unassembled WGS sequence"/>
</dbReference>
<dbReference type="EMBL" id="JAOUSE010000025">
    <property type="protein sequence ID" value="MCU9594603.1"/>
    <property type="molecule type" value="Genomic_DNA"/>
</dbReference>
<dbReference type="RefSeq" id="WP_263061672.1">
    <property type="nucleotide sequence ID" value="NZ_JAOUSE010000025.1"/>
</dbReference>
<reference evidence="1 2" key="1">
    <citation type="submission" date="2022-10" db="EMBL/GenBank/DDBJ databases">
        <title>Description of Fervidibacillus gen. nov. in the family Fervidibacillaceae fam. nov. with two species, Fervidibacillus albus sp. nov., and Fervidibacillus halotolerans sp. nov., isolated from tidal flat sediments.</title>
        <authorList>
            <person name="Kwon K.K."/>
            <person name="Yang S.-H."/>
        </authorList>
    </citation>
    <scope>NUCLEOTIDE SEQUENCE [LARGE SCALE GENOMIC DNA]</scope>
    <source>
        <strain evidence="1 2">DSM 23332</strain>
    </source>
</reference>
<evidence type="ECO:0008006" key="3">
    <source>
        <dbReference type="Google" id="ProtNLM"/>
    </source>
</evidence>
<sequence length="46" mass="5245">MILDVYVCADFEHEFAVPDGEEPSICPMCKADEIEFSHEVDLLEVE</sequence>
<protein>
    <recommendedName>
        <fullName evidence="3">Rubredoxin</fullName>
    </recommendedName>
</protein>
<organism evidence="1 2">
    <name type="scientific">Pallidibacillus thermolactis</name>
    <dbReference type="NCBI Taxonomy" id="251051"/>
    <lineage>
        <taxon>Bacteria</taxon>
        <taxon>Bacillati</taxon>
        <taxon>Bacillota</taxon>
        <taxon>Bacilli</taxon>
        <taxon>Bacillales</taxon>
        <taxon>Bacillaceae</taxon>
        <taxon>Pallidibacillus</taxon>
    </lineage>
</organism>